<dbReference type="PROSITE" id="PS51704">
    <property type="entry name" value="GP_PDE"/>
    <property type="match status" value="1"/>
</dbReference>
<dbReference type="KEGG" id="cno:NT01CX_0196"/>
<accession>A0Q248</accession>
<dbReference type="GO" id="GO:0006629">
    <property type="term" value="P:lipid metabolic process"/>
    <property type="evidence" value="ECO:0007669"/>
    <property type="project" value="InterPro"/>
</dbReference>
<proteinExistence type="predicted"/>
<dbReference type="eggNOG" id="COG0584">
    <property type="taxonomic scope" value="Bacteria"/>
</dbReference>
<dbReference type="RefSeq" id="WP_011722688.1">
    <property type="nucleotide sequence ID" value="NC_008593.1"/>
</dbReference>
<reference evidence="2 3" key="1">
    <citation type="journal article" date="2006" name="Nat. Biotechnol.">
        <title>The genome and transcriptomes of the anti-tumor agent Clostridium novyi-NT.</title>
        <authorList>
            <person name="Bettegowda C."/>
            <person name="Huang X."/>
            <person name="Lin J."/>
            <person name="Cheong I."/>
            <person name="Kohli M."/>
            <person name="Szabo S.A."/>
            <person name="Zhang X."/>
            <person name="Diaz L.A. Jr."/>
            <person name="Velculescu V.E."/>
            <person name="Parmigiani G."/>
            <person name="Kinzler K.W."/>
            <person name="Vogelstein B."/>
            <person name="Zhou S."/>
        </authorList>
    </citation>
    <scope>NUCLEOTIDE SEQUENCE [LARGE SCALE GENOMIC DNA]</scope>
    <source>
        <strain evidence="2 3">NT</strain>
    </source>
</reference>
<dbReference type="Gene3D" id="3.20.20.190">
    <property type="entry name" value="Phosphatidylinositol (PI) phosphodiesterase"/>
    <property type="match status" value="1"/>
</dbReference>
<dbReference type="InterPro" id="IPR017946">
    <property type="entry name" value="PLC-like_Pdiesterase_TIM-brl"/>
</dbReference>
<evidence type="ECO:0000313" key="2">
    <source>
        <dbReference type="EMBL" id="ABK61016.1"/>
    </source>
</evidence>
<organism evidence="2 3">
    <name type="scientific">Clostridium novyi (strain NT)</name>
    <dbReference type="NCBI Taxonomy" id="386415"/>
    <lineage>
        <taxon>Bacteria</taxon>
        <taxon>Bacillati</taxon>
        <taxon>Bacillota</taxon>
        <taxon>Clostridia</taxon>
        <taxon>Eubacteriales</taxon>
        <taxon>Clostridiaceae</taxon>
        <taxon>Clostridium</taxon>
    </lineage>
</organism>
<dbReference type="STRING" id="386415.NT01CX_0196"/>
<dbReference type="Proteomes" id="UP000008220">
    <property type="component" value="Chromosome"/>
</dbReference>
<dbReference type="Pfam" id="PF03009">
    <property type="entry name" value="GDPD"/>
    <property type="match status" value="1"/>
</dbReference>
<dbReference type="EMBL" id="CP000382">
    <property type="protein sequence ID" value="ABK61016.1"/>
    <property type="molecule type" value="Genomic_DNA"/>
</dbReference>
<dbReference type="AlphaFoldDB" id="A0Q248"/>
<dbReference type="HOGENOM" id="CLU_030006_3_5_9"/>
<dbReference type="InterPro" id="IPR030395">
    <property type="entry name" value="GP_PDE_dom"/>
</dbReference>
<dbReference type="PANTHER" id="PTHR46211">
    <property type="entry name" value="GLYCEROPHOSPHORYL DIESTER PHOSPHODIESTERASE"/>
    <property type="match status" value="1"/>
</dbReference>
<name>A0Q248_CLONN</name>
<protein>
    <submittedName>
        <fullName evidence="2">Glycerophosphoryl diester phosphodiesterase family protein</fullName>
    </submittedName>
</protein>
<dbReference type="SUPFAM" id="SSF51695">
    <property type="entry name" value="PLC-like phosphodiesterases"/>
    <property type="match status" value="1"/>
</dbReference>
<dbReference type="PATRIC" id="fig|386415.7.peg.1731"/>
<gene>
    <name evidence="2" type="ordered locus">NT01CX_0196</name>
</gene>
<dbReference type="GO" id="GO:0008081">
    <property type="term" value="F:phosphoric diester hydrolase activity"/>
    <property type="evidence" value="ECO:0007669"/>
    <property type="project" value="InterPro"/>
</dbReference>
<dbReference type="CDD" id="cd08563">
    <property type="entry name" value="GDPD_TtGDE_like"/>
    <property type="match status" value="1"/>
</dbReference>
<dbReference type="PANTHER" id="PTHR46211:SF1">
    <property type="entry name" value="GLYCEROPHOSPHODIESTER PHOSPHODIESTERASE, CYTOPLASMIC"/>
    <property type="match status" value="1"/>
</dbReference>
<feature type="domain" description="GP-PDE" evidence="1">
    <location>
        <begin position="2"/>
        <end position="238"/>
    </location>
</feature>
<sequence length="241" mass="28188">MIKNFAHRGFSSKYPENTLLAFEKAIELGVDGIELDVHLSKDNEMVIIHDENVSRTTNGEGYIKDLTYEEISKLDASYIYTGQYGFNKIPTLREYFELVKDKDVITNIELKTNIFEYPGIEQKVWELIQEYHLESKVIISSFNHFSVMRMRKIAPMLEYGLLSETWLIDAGNYVNNLGIKYYHPIFRNLTDEIVKEIHQYGIKINTYTVNTEEDIKDMISKDINIVISNFPDLVKEIMKTY</sequence>
<keyword evidence="3" id="KW-1185">Reference proteome</keyword>
<evidence type="ECO:0000313" key="3">
    <source>
        <dbReference type="Proteomes" id="UP000008220"/>
    </source>
</evidence>
<evidence type="ECO:0000259" key="1">
    <source>
        <dbReference type="PROSITE" id="PS51704"/>
    </source>
</evidence>